<dbReference type="PANTHER" id="PTHR11727">
    <property type="entry name" value="DIMETHYLADENOSINE TRANSFERASE"/>
    <property type="match status" value="1"/>
</dbReference>
<evidence type="ECO:0000256" key="5">
    <source>
        <dbReference type="PROSITE-ProRule" id="PRU01026"/>
    </source>
</evidence>
<dbReference type="InterPro" id="IPR001737">
    <property type="entry name" value="KsgA/Erm"/>
</dbReference>
<feature type="binding site" evidence="5">
    <location>
        <position position="8"/>
    </location>
    <ligand>
        <name>S-adenosyl-L-methionine</name>
        <dbReference type="ChEBI" id="CHEBI:59789"/>
    </ligand>
</feature>
<evidence type="ECO:0000256" key="1">
    <source>
        <dbReference type="ARBA" id="ARBA00022603"/>
    </source>
</evidence>
<dbReference type="PROSITE" id="PS51689">
    <property type="entry name" value="SAM_RNA_A_N6_MT"/>
    <property type="match status" value="1"/>
</dbReference>
<dbReference type="PROSITE" id="PS01131">
    <property type="entry name" value="RRNA_A_DIMETH"/>
    <property type="match status" value="1"/>
</dbReference>
<protein>
    <recommendedName>
        <fullName evidence="6">Ribosomal RNA adenine methylase transferase N-terminal domain-containing protein</fullName>
    </recommendedName>
</protein>
<feature type="binding site" evidence="5">
    <location>
        <position position="35"/>
    </location>
    <ligand>
        <name>S-adenosyl-L-methionine</name>
        <dbReference type="ChEBI" id="CHEBI:59789"/>
    </ligand>
</feature>
<sequence>MPRKLGQHFFRHSPSLKKITSALEIKNGDFIFEIGPGHGELSDFLISTGAETSFFLLEKDKKLVSFLKNKYADSKNIEIIEGDALKTLPLLVEKHQLKINGGDYKIAGNIPYYLTGRLFRIISGLHPLPKLVVLTIQKEVAERICSKRGNFNLLSASILFFWDPQVILRLKRGDFNPPPEVDSAVILLKKSNTPPIISESTYFSFIRAAFKQPRKTLTNNLFSGLKIPKATTEKALADLNLSALSRPEDLDFPLLQKLIKLFS</sequence>
<gene>
    <name evidence="7" type="ORF">A2430_01640</name>
</gene>
<evidence type="ECO:0000256" key="2">
    <source>
        <dbReference type="ARBA" id="ARBA00022679"/>
    </source>
</evidence>
<evidence type="ECO:0000256" key="3">
    <source>
        <dbReference type="ARBA" id="ARBA00022691"/>
    </source>
</evidence>
<dbReference type="InterPro" id="IPR020596">
    <property type="entry name" value="rRNA_Ade_Mease_Trfase_CS"/>
</dbReference>
<dbReference type="SUPFAM" id="SSF53335">
    <property type="entry name" value="S-adenosyl-L-methionine-dependent methyltransferases"/>
    <property type="match status" value="1"/>
</dbReference>
<feature type="binding site" evidence="5">
    <location>
        <position position="58"/>
    </location>
    <ligand>
        <name>S-adenosyl-L-methionine</name>
        <dbReference type="ChEBI" id="CHEBI:59789"/>
    </ligand>
</feature>
<evidence type="ECO:0000259" key="6">
    <source>
        <dbReference type="SMART" id="SM00650"/>
    </source>
</evidence>
<organism evidence="7 8">
    <name type="scientific">Candidatus Liptonbacteria bacterium RIFOXYC1_FULL_36_8</name>
    <dbReference type="NCBI Taxonomy" id="1798655"/>
    <lineage>
        <taxon>Bacteria</taxon>
        <taxon>Candidatus Liptoniibacteriota</taxon>
    </lineage>
</organism>
<feature type="binding site" evidence="5">
    <location>
        <position position="109"/>
    </location>
    <ligand>
        <name>S-adenosyl-L-methionine</name>
        <dbReference type="ChEBI" id="CHEBI:59789"/>
    </ligand>
</feature>
<evidence type="ECO:0000313" key="7">
    <source>
        <dbReference type="EMBL" id="OGZ03898.1"/>
    </source>
</evidence>
<dbReference type="Proteomes" id="UP000177246">
    <property type="component" value="Unassembled WGS sequence"/>
</dbReference>
<proteinExistence type="inferred from homology"/>
<keyword evidence="4 5" id="KW-0694">RNA-binding</keyword>
<keyword evidence="3 5" id="KW-0949">S-adenosyl-L-methionine</keyword>
<comment type="caution">
    <text evidence="7">The sequence shown here is derived from an EMBL/GenBank/DDBJ whole genome shotgun (WGS) entry which is preliminary data.</text>
</comment>
<dbReference type="GO" id="GO:0003723">
    <property type="term" value="F:RNA binding"/>
    <property type="evidence" value="ECO:0007669"/>
    <property type="project" value="UniProtKB-UniRule"/>
</dbReference>
<evidence type="ECO:0000256" key="4">
    <source>
        <dbReference type="ARBA" id="ARBA00022884"/>
    </source>
</evidence>
<feature type="binding site" evidence="5">
    <location>
        <position position="83"/>
    </location>
    <ligand>
        <name>S-adenosyl-L-methionine</name>
        <dbReference type="ChEBI" id="CHEBI:59789"/>
    </ligand>
</feature>
<dbReference type="Pfam" id="PF00398">
    <property type="entry name" value="RrnaAD"/>
    <property type="match status" value="1"/>
</dbReference>
<dbReference type="Gene3D" id="1.10.8.100">
    <property type="entry name" value="Ribosomal RNA adenine dimethylase-like, domain 2"/>
    <property type="match status" value="1"/>
</dbReference>
<comment type="similarity">
    <text evidence="5">Belongs to the class I-like SAM-binding methyltransferase superfamily. rRNA adenine N(6)-methyltransferase family.</text>
</comment>
<dbReference type="GO" id="GO:0005829">
    <property type="term" value="C:cytosol"/>
    <property type="evidence" value="ECO:0007669"/>
    <property type="project" value="TreeGrafter"/>
</dbReference>
<feature type="domain" description="Ribosomal RNA adenine methylase transferase N-terminal" evidence="6">
    <location>
        <begin position="15"/>
        <end position="192"/>
    </location>
</feature>
<name>A0A1G2CTX2_9BACT</name>
<dbReference type="Gene3D" id="3.40.50.150">
    <property type="entry name" value="Vaccinia Virus protein VP39"/>
    <property type="match status" value="1"/>
</dbReference>
<evidence type="ECO:0000313" key="8">
    <source>
        <dbReference type="Proteomes" id="UP000177246"/>
    </source>
</evidence>
<reference evidence="7 8" key="1">
    <citation type="journal article" date="2016" name="Nat. Commun.">
        <title>Thousands of microbial genomes shed light on interconnected biogeochemical processes in an aquifer system.</title>
        <authorList>
            <person name="Anantharaman K."/>
            <person name="Brown C.T."/>
            <person name="Hug L.A."/>
            <person name="Sharon I."/>
            <person name="Castelle C.J."/>
            <person name="Probst A.J."/>
            <person name="Thomas B.C."/>
            <person name="Singh A."/>
            <person name="Wilkins M.J."/>
            <person name="Karaoz U."/>
            <person name="Brodie E.L."/>
            <person name="Williams K.H."/>
            <person name="Hubbard S.S."/>
            <person name="Banfield J.F."/>
        </authorList>
    </citation>
    <scope>NUCLEOTIDE SEQUENCE [LARGE SCALE GENOMIC DNA]</scope>
</reference>
<keyword evidence="2 5" id="KW-0808">Transferase</keyword>
<dbReference type="InterPro" id="IPR023165">
    <property type="entry name" value="rRNA_Ade_diMease-like_C"/>
</dbReference>
<dbReference type="PANTHER" id="PTHR11727:SF7">
    <property type="entry name" value="DIMETHYLADENOSINE TRANSFERASE-RELATED"/>
    <property type="match status" value="1"/>
</dbReference>
<accession>A0A1G2CTX2</accession>
<dbReference type="InterPro" id="IPR020598">
    <property type="entry name" value="rRNA_Ade_methylase_Trfase_N"/>
</dbReference>
<dbReference type="GO" id="GO:0000179">
    <property type="term" value="F:rRNA (adenine-N6,N6-)-dimethyltransferase activity"/>
    <property type="evidence" value="ECO:0007669"/>
    <property type="project" value="UniProtKB-UniRule"/>
</dbReference>
<dbReference type="InterPro" id="IPR029063">
    <property type="entry name" value="SAM-dependent_MTases_sf"/>
</dbReference>
<comment type="caution">
    <text evidence="5">Lacks conserved residue(s) required for the propagation of feature annotation.</text>
</comment>
<dbReference type="EMBL" id="MHLF01000009">
    <property type="protein sequence ID" value="OGZ03898.1"/>
    <property type="molecule type" value="Genomic_DNA"/>
</dbReference>
<dbReference type="AlphaFoldDB" id="A0A1G2CTX2"/>
<keyword evidence="1 5" id="KW-0489">Methyltransferase</keyword>
<dbReference type="SMART" id="SM00650">
    <property type="entry name" value="rADc"/>
    <property type="match status" value="1"/>
</dbReference>